<comment type="caution">
    <text evidence="1">The sequence shown here is derived from an EMBL/GenBank/DDBJ whole genome shotgun (WGS) entry which is preliminary data.</text>
</comment>
<reference evidence="1 2" key="1">
    <citation type="submission" date="2023-07" db="EMBL/GenBank/DDBJ databases">
        <authorList>
            <person name="Peeters C."/>
        </authorList>
    </citation>
    <scope>NUCLEOTIDE SEQUENCE [LARGE SCALE GENOMIC DNA]</scope>
    <source>
        <strain evidence="1 2">LMG 18091</strain>
    </source>
</reference>
<accession>A0AAD2EL35</accession>
<proteinExistence type="predicted"/>
<evidence type="ECO:0000313" key="2">
    <source>
        <dbReference type="Proteomes" id="UP001189915"/>
    </source>
</evidence>
<keyword evidence="2" id="KW-1185">Reference proteome</keyword>
<gene>
    <name evidence="1" type="ORF">LMG18091_00501</name>
</gene>
<sequence>MVVARWLSAAPGLFVAGGVLPSISRQEFETSCMQDVMPGRLVICKDEVTESVDPEAF</sequence>
<dbReference type="EMBL" id="CATWAF010000001">
    <property type="protein sequence ID" value="CAJ0686021.1"/>
    <property type="molecule type" value="Genomic_DNA"/>
</dbReference>
<dbReference type="Proteomes" id="UP001189915">
    <property type="component" value="Unassembled WGS sequence"/>
</dbReference>
<dbReference type="RefSeq" id="WP_316868440.1">
    <property type="nucleotide sequence ID" value="NZ_CATWAF010000001.1"/>
</dbReference>
<evidence type="ECO:0000313" key="1">
    <source>
        <dbReference type="EMBL" id="CAJ0686021.1"/>
    </source>
</evidence>
<dbReference type="AlphaFoldDB" id="A0AAD2EL35"/>
<name>A0AAD2EL35_9RALS</name>
<organism evidence="1 2">
    <name type="scientific">Ralstonia wenshanensis</name>
    <dbReference type="NCBI Taxonomy" id="2842456"/>
    <lineage>
        <taxon>Bacteria</taxon>
        <taxon>Pseudomonadati</taxon>
        <taxon>Pseudomonadota</taxon>
        <taxon>Betaproteobacteria</taxon>
        <taxon>Burkholderiales</taxon>
        <taxon>Burkholderiaceae</taxon>
        <taxon>Ralstonia</taxon>
    </lineage>
</organism>
<protein>
    <submittedName>
        <fullName evidence="1">Uncharacterized protein</fullName>
    </submittedName>
</protein>